<dbReference type="Pfam" id="PF01485">
    <property type="entry name" value="IBR"/>
    <property type="match status" value="1"/>
</dbReference>
<dbReference type="SUPFAM" id="SSF57850">
    <property type="entry name" value="RING/U-box"/>
    <property type="match status" value="3"/>
</dbReference>
<dbReference type="CDD" id="cd20342">
    <property type="entry name" value="BRcat_RBR_RNF217"/>
    <property type="match status" value="1"/>
</dbReference>
<keyword evidence="13" id="KW-1185">Reference proteome</keyword>
<dbReference type="InterPro" id="IPR013083">
    <property type="entry name" value="Znf_RING/FYVE/PHD"/>
</dbReference>
<evidence type="ECO:0000256" key="8">
    <source>
        <dbReference type="ARBA" id="ARBA00022833"/>
    </source>
</evidence>
<keyword evidence="4" id="KW-0479">Metal-binding</keyword>
<evidence type="ECO:0000256" key="7">
    <source>
        <dbReference type="ARBA" id="ARBA00022786"/>
    </source>
</evidence>
<accession>A0AAV4CDV7</accession>
<comment type="caution">
    <text evidence="12">The sequence shown here is derived from an EMBL/GenBank/DDBJ whole genome shotgun (WGS) entry which is preliminary data.</text>
</comment>
<dbReference type="Pfam" id="PF22191">
    <property type="entry name" value="IBR_1"/>
    <property type="match status" value="1"/>
</dbReference>
<dbReference type="InterPro" id="IPR047552">
    <property type="entry name" value="Rcat_RBR_RNF217"/>
</dbReference>
<feature type="compositionally biased region" description="Polar residues" evidence="9">
    <location>
        <begin position="124"/>
        <end position="136"/>
    </location>
</feature>
<evidence type="ECO:0000256" key="10">
    <source>
        <dbReference type="SAM" id="Phobius"/>
    </source>
</evidence>
<evidence type="ECO:0000313" key="13">
    <source>
        <dbReference type="Proteomes" id="UP000735302"/>
    </source>
</evidence>
<dbReference type="SMART" id="SM00647">
    <property type="entry name" value="IBR"/>
    <property type="match status" value="1"/>
</dbReference>
<feature type="domain" description="RING-type" evidence="11">
    <location>
        <begin position="216"/>
        <end position="434"/>
    </location>
</feature>
<dbReference type="CDD" id="cd20350">
    <property type="entry name" value="Rcat_RBR_RNF217"/>
    <property type="match status" value="1"/>
</dbReference>
<evidence type="ECO:0000256" key="4">
    <source>
        <dbReference type="ARBA" id="ARBA00022723"/>
    </source>
</evidence>
<feature type="compositionally biased region" description="Basic and acidic residues" evidence="9">
    <location>
        <begin position="138"/>
        <end position="149"/>
    </location>
</feature>
<dbReference type="Gene3D" id="1.20.120.1750">
    <property type="match status" value="1"/>
</dbReference>
<evidence type="ECO:0000256" key="1">
    <source>
        <dbReference type="ARBA" id="ARBA00001798"/>
    </source>
</evidence>
<dbReference type="EC" id="2.3.2.31" evidence="2"/>
<keyword evidence="6" id="KW-0863">Zinc-finger</keyword>
<dbReference type="InterPro" id="IPR044066">
    <property type="entry name" value="TRIAD_supradom"/>
</dbReference>
<dbReference type="InterPro" id="IPR031127">
    <property type="entry name" value="E3_UB_ligase_RBR"/>
</dbReference>
<evidence type="ECO:0000256" key="2">
    <source>
        <dbReference type="ARBA" id="ARBA00012251"/>
    </source>
</evidence>
<dbReference type="GO" id="GO:0016567">
    <property type="term" value="P:protein ubiquitination"/>
    <property type="evidence" value="ECO:0007669"/>
    <property type="project" value="InterPro"/>
</dbReference>
<keyword evidence="10" id="KW-0812">Transmembrane</keyword>
<evidence type="ECO:0000313" key="12">
    <source>
        <dbReference type="EMBL" id="GFO28919.1"/>
    </source>
</evidence>
<dbReference type="PANTHER" id="PTHR11685">
    <property type="entry name" value="RBR FAMILY RING FINGER AND IBR DOMAIN-CONTAINING"/>
    <property type="match status" value="1"/>
</dbReference>
<keyword evidence="10" id="KW-1133">Transmembrane helix</keyword>
<dbReference type="Proteomes" id="UP000735302">
    <property type="component" value="Unassembled WGS sequence"/>
</dbReference>
<dbReference type="PROSITE" id="PS51873">
    <property type="entry name" value="TRIAD"/>
    <property type="match status" value="1"/>
</dbReference>
<feature type="transmembrane region" description="Helical" evidence="10">
    <location>
        <begin position="444"/>
        <end position="463"/>
    </location>
</feature>
<feature type="compositionally biased region" description="Basic and acidic residues" evidence="9">
    <location>
        <begin position="9"/>
        <end position="34"/>
    </location>
</feature>
<keyword evidence="5" id="KW-0677">Repeat</keyword>
<dbReference type="AlphaFoldDB" id="A0AAV4CDV7"/>
<evidence type="ECO:0000256" key="3">
    <source>
        <dbReference type="ARBA" id="ARBA00022679"/>
    </source>
</evidence>
<keyword evidence="3" id="KW-0808">Transferase</keyword>
<dbReference type="Gene3D" id="3.30.40.10">
    <property type="entry name" value="Zinc/RING finger domain, C3HC4 (zinc finger)"/>
    <property type="match status" value="1"/>
</dbReference>
<dbReference type="InterPro" id="IPR047551">
    <property type="entry name" value="BRcat_RBR_RNF217"/>
</dbReference>
<evidence type="ECO:0000256" key="5">
    <source>
        <dbReference type="ARBA" id="ARBA00022737"/>
    </source>
</evidence>
<dbReference type="EMBL" id="BLXT01006100">
    <property type="protein sequence ID" value="GFO28919.1"/>
    <property type="molecule type" value="Genomic_DNA"/>
</dbReference>
<evidence type="ECO:0000256" key="6">
    <source>
        <dbReference type="ARBA" id="ARBA00022771"/>
    </source>
</evidence>
<keyword evidence="8" id="KW-0862">Zinc</keyword>
<evidence type="ECO:0000256" key="9">
    <source>
        <dbReference type="SAM" id="MobiDB-lite"/>
    </source>
</evidence>
<evidence type="ECO:0000259" key="11">
    <source>
        <dbReference type="PROSITE" id="PS51873"/>
    </source>
</evidence>
<comment type="catalytic activity">
    <reaction evidence="1">
        <text>[E2 ubiquitin-conjugating enzyme]-S-ubiquitinyl-L-cysteine + [acceptor protein]-L-lysine = [E2 ubiquitin-conjugating enzyme]-L-cysteine + [acceptor protein]-N(6)-ubiquitinyl-L-lysine.</text>
        <dbReference type="EC" id="2.3.2.31"/>
    </reaction>
</comment>
<reference evidence="12 13" key="1">
    <citation type="journal article" date="2021" name="Elife">
        <title>Chloroplast acquisition without the gene transfer in kleptoplastic sea slugs, Plakobranchus ocellatus.</title>
        <authorList>
            <person name="Maeda T."/>
            <person name="Takahashi S."/>
            <person name="Yoshida T."/>
            <person name="Shimamura S."/>
            <person name="Takaki Y."/>
            <person name="Nagai Y."/>
            <person name="Toyoda A."/>
            <person name="Suzuki Y."/>
            <person name="Arimoto A."/>
            <person name="Ishii H."/>
            <person name="Satoh N."/>
            <person name="Nishiyama T."/>
            <person name="Hasebe M."/>
            <person name="Maruyama T."/>
            <person name="Minagawa J."/>
            <person name="Obokata J."/>
            <person name="Shigenobu S."/>
        </authorList>
    </citation>
    <scope>NUCLEOTIDE SEQUENCE [LARGE SCALE GENOMIC DNA]</scope>
</reference>
<keyword evidence="10" id="KW-0472">Membrane</keyword>
<feature type="compositionally biased region" description="Low complexity" evidence="9">
    <location>
        <begin position="80"/>
        <end position="91"/>
    </location>
</feature>
<sequence>MDSPPMRESSLKDSHNKQTDVVKESHLPDSRTSDIPKFSKIQRHMLQRTKSLPPAKARADMNPSTFGTKDKSLSEEFRLTQQNSETQQTSSHILHMKMTTASPESEARGRSVTLKSEPALDNHSGFNSKSLSQSLRVSGEKEDRDKADWSLELDASDGSSESEMSIDGLVEHLLHSSRQRSYASKEDKKDIGAGEDFDEDEIDWLDLTKDFESNLEVWECEICLGSANTMTLCCQFHICDQCMSSYINHKVSEARIQMECPNYNCHVLLPRALIEVSLTPELRINYQKFLADRNEDPHSKTCPGCNAIHSVQPEELERPKRKMHNGLQVCCAQCKLIWCFLCQAPYHNGITCKEYRKGDVMLRKWAKEWSYGQFNAQRCPKCKVYIQKANGCDHVICTQCVTAFCYRCGKRYINTRIFGSHMSRYSVFGCKYRLLPKRPALRRLIRGSCFAALLSGGIILAGLGVVLGAGLLGASVFFLPGYGIFRWRKRVKLKRRHKRFVLRQLREKEARQRWQEELLSKMTGREAALCPLWESETDNLSVEFLDSLEREREGQKGLDTQVHVIVHR</sequence>
<gene>
    <name evidence="12" type="ORF">PoB_005542400</name>
</gene>
<feature type="region of interest" description="Disordered" evidence="9">
    <location>
        <begin position="1"/>
        <end position="162"/>
    </location>
</feature>
<name>A0AAV4CDV7_9GAST</name>
<keyword evidence="7" id="KW-0833">Ubl conjugation pathway</keyword>
<organism evidence="12 13">
    <name type="scientific">Plakobranchus ocellatus</name>
    <dbReference type="NCBI Taxonomy" id="259542"/>
    <lineage>
        <taxon>Eukaryota</taxon>
        <taxon>Metazoa</taxon>
        <taxon>Spiralia</taxon>
        <taxon>Lophotrochozoa</taxon>
        <taxon>Mollusca</taxon>
        <taxon>Gastropoda</taxon>
        <taxon>Heterobranchia</taxon>
        <taxon>Euthyneura</taxon>
        <taxon>Panpulmonata</taxon>
        <taxon>Sacoglossa</taxon>
        <taxon>Placobranchoidea</taxon>
        <taxon>Plakobranchidae</taxon>
        <taxon>Plakobranchus</taxon>
    </lineage>
</organism>
<dbReference type="InterPro" id="IPR002867">
    <property type="entry name" value="IBR_dom"/>
</dbReference>
<feature type="compositionally biased region" description="Basic and acidic residues" evidence="9">
    <location>
        <begin position="68"/>
        <end position="78"/>
    </location>
</feature>
<protein>
    <recommendedName>
        <fullName evidence="2">RBR-type E3 ubiquitin transferase</fullName>
        <ecNumber evidence="2">2.3.2.31</ecNumber>
    </recommendedName>
</protein>
<proteinExistence type="predicted"/>
<dbReference type="GO" id="GO:0061630">
    <property type="term" value="F:ubiquitin protein ligase activity"/>
    <property type="evidence" value="ECO:0007669"/>
    <property type="project" value="UniProtKB-EC"/>
</dbReference>
<dbReference type="GO" id="GO:0008270">
    <property type="term" value="F:zinc ion binding"/>
    <property type="evidence" value="ECO:0007669"/>
    <property type="project" value="UniProtKB-KW"/>
</dbReference>